<sequence>MQVFEESREYPPLFANHMQTKFVAYKAKDYHHYPSDLIGANFRGGSQIPNPRTLHKFRPMSPLEQRKLKRKKLNKPASQTDTEVQVEICANAYRIFIFCVDYVLLDKSERQRLNIKRPPSKWSYVYRNRELLQINEFASNPLPPCIEEFHASVEKQCKEAQNFLRNQWIEECVQILIKHRKIDWEPLVSRKLDGSCEKIERYFTSFATLMSTMLRIDYKIHIQLDGVGNDISQMKEIQFANFPILTIRVIVKDNKIDFEMTCAEWENEIQSVIYKLLCISENMPRADKILLTILEDEKVEFISCSSQ</sequence>
<proteinExistence type="predicted"/>
<evidence type="ECO:0000313" key="1">
    <source>
        <dbReference type="EMBL" id="GIZ04423.1"/>
    </source>
</evidence>
<keyword evidence="2" id="KW-1185">Reference proteome</keyword>
<dbReference type="AlphaFoldDB" id="A0AAV4YAS7"/>
<dbReference type="Proteomes" id="UP001054945">
    <property type="component" value="Unassembled WGS sequence"/>
</dbReference>
<organism evidence="1 2">
    <name type="scientific">Caerostris extrusa</name>
    <name type="common">Bark spider</name>
    <name type="synonym">Caerostris bankana</name>
    <dbReference type="NCBI Taxonomy" id="172846"/>
    <lineage>
        <taxon>Eukaryota</taxon>
        <taxon>Metazoa</taxon>
        <taxon>Ecdysozoa</taxon>
        <taxon>Arthropoda</taxon>
        <taxon>Chelicerata</taxon>
        <taxon>Arachnida</taxon>
        <taxon>Araneae</taxon>
        <taxon>Araneomorphae</taxon>
        <taxon>Entelegynae</taxon>
        <taxon>Araneoidea</taxon>
        <taxon>Araneidae</taxon>
        <taxon>Caerostris</taxon>
    </lineage>
</organism>
<protein>
    <submittedName>
        <fullName evidence="1">Dynein heavy chain 3, axonemal</fullName>
    </submittedName>
</protein>
<accession>A0AAV4YAS7</accession>
<reference evidence="1 2" key="1">
    <citation type="submission" date="2021-06" db="EMBL/GenBank/DDBJ databases">
        <title>Caerostris extrusa draft genome.</title>
        <authorList>
            <person name="Kono N."/>
            <person name="Arakawa K."/>
        </authorList>
    </citation>
    <scope>NUCLEOTIDE SEQUENCE [LARGE SCALE GENOMIC DNA]</scope>
</reference>
<name>A0AAV4YAS7_CAEEX</name>
<gene>
    <name evidence="1" type="primary">DNAH3_0</name>
    <name evidence="1" type="ORF">CEXT_243141</name>
</gene>
<dbReference type="EMBL" id="BPLR01001734">
    <property type="protein sequence ID" value="GIZ04423.1"/>
    <property type="molecule type" value="Genomic_DNA"/>
</dbReference>
<comment type="caution">
    <text evidence="1">The sequence shown here is derived from an EMBL/GenBank/DDBJ whole genome shotgun (WGS) entry which is preliminary data.</text>
</comment>
<evidence type="ECO:0000313" key="2">
    <source>
        <dbReference type="Proteomes" id="UP001054945"/>
    </source>
</evidence>